<reference evidence="2 3" key="1">
    <citation type="journal article" date="2014" name="Am. J. Bot.">
        <title>Genome assembly and annotation for red clover (Trifolium pratense; Fabaceae).</title>
        <authorList>
            <person name="Istvanek J."/>
            <person name="Jaros M."/>
            <person name="Krenek A."/>
            <person name="Repkova J."/>
        </authorList>
    </citation>
    <scope>NUCLEOTIDE SEQUENCE [LARGE SCALE GENOMIC DNA]</scope>
    <source>
        <strain evidence="3">cv. Tatra</strain>
        <tissue evidence="2">Young leaves</tissue>
    </source>
</reference>
<organism evidence="2 3">
    <name type="scientific">Trifolium pratense</name>
    <name type="common">Red clover</name>
    <dbReference type="NCBI Taxonomy" id="57577"/>
    <lineage>
        <taxon>Eukaryota</taxon>
        <taxon>Viridiplantae</taxon>
        <taxon>Streptophyta</taxon>
        <taxon>Embryophyta</taxon>
        <taxon>Tracheophyta</taxon>
        <taxon>Spermatophyta</taxon>
        <taxon>Magnoliopsida</taxon>
        <taxon>eudicotyledons</taxon>
        <taxon>Gunneridae</taxon>
        <taxon>Pentapetalae</taxon>
        <taxon>rosids</taxon>
        <taxon>fabids</taxon>
        <taxon>Fabales</taxon>
        <taxon>Fabaceae</taxon>
        <taxon>Papilionoideae</taxon>
        <taxon>50 kb inversion clade</taxon>
        <taxon>NPAAA clade</taxon>
        <taxon>Hologalegina</taxon>
        <taxon>IRL clade</taxon>
        <taxon>Trifolieae</taxon>
        <taxon>Trifolium</taxon>
    </lineage>
</organism>
<keyword evidence="2" id="KW-0418">Kinase</keyword>
<dbReference type="SUPFAM" id="SSF53613">
    <property type="entry name" value="Ribokinase-like"/>
    <property type="match status" value="1"/>
</dbReference>
<proteinExistence type="predicted"/>
<sequence>MPLLSVPSTKSLNSPSPFYLNHHHHHHVYSFQSKTKTKFQSQSYPILSLSLSCKGLGVAVSSSSPPDSKLRSVGSKHVDVATLGNLCVDIVLNVPQLPPPSLQQRKAFMERLASSPPSKKHWEAGGNCNMAIAASRLGLDCVSIGHVGSEIYGNFLLDVLRDEGIGMVEMSTNDDTVSRSSASYETLLCWVLVDPSQRHGFCSRADFSKDPAFNWLNKLSREAKLAIKNSKVLFCNGYGFDDFSPGLLLSVVDCAVEGGTSIFFDPGPRGKTLSTGTPEEQRALNQFLRMSDVLLLTSDEAESLTGIGDPILAGQELLKRGIRTKWVIVKMGLKGSILITASSIVCAPAFKVNIVDSVGCGDSFVAAIAYGFIHNLPMVNTLAIANAVGAATAMGCGAGRNVASLEKVLHILKSPNLNEDDEFWTEILEKKVVDQEVTRLSNIVLNGNRNHLNFVPFDKVASELLTKFEFPRTVENVPT</sequence>
<evidence type="ECO:0000259" key="1">
    <source>
        <dbReference type="Pfam" id="PF00294"/>
    </source>
</evidence>
<dbReference type="GO" id="GO:0019206">
    <property type="term" value="F:nucleoside kinase activity"/>
    <property type="evidence" value="ECO:0007669"/>
    <property type="project" value="EnsemblPlants"/>
</dbReference>
<protein>
    <submittedName>
        <fullName evidence="2">Putative fructokinase-4-like protein</fullName>
    </submittedName>
</protein>
<comment type="caution">
    <text evidence="2">The sequence shown here is derived from an EMBL/GenBank/DDBJ whole genome shotgun (WGS) entry which is preliminary data.</text>
</comment>
<dbReference type="Gramene" id="Tp57577_TGAC_v2_mRNA9355">
    <property type="protein sequence ID" value="Tp57577_TGAC_v2_mRNA9355"/>
    <property type="gene ID" value="Tp57577_TGAC_v2_gene9050"/>
</dbReference>
<dbReference type="AlphaFoldDB" id="A0A2K3PCT7"/>
<dbReference type="PANTHER" id="PTHR47826">
    <property type="entry name" value="OS03G0164700 PROTEIN"/>
    <property type="match status" value="1"/>
</dbReference>
<name>A0A2K3PCT7_TRIPR</name>
<dbReference type="GO" id="GO:0009507">
    <property type="term" value="C:chloroplast"/>
    <property type="evidence" value="ECO:0007669"/>
    <property type="project" value="EnsemblPlants"/>
</dbReference>
<feature type="domain" description="Carbohydrate kinase PfkB" evidence="1">
    <location>
        <begin position="124"/>
        <end position="395"/>
    </location>
</feature>
<dbReference type="EMBL" id="ASHM01005814">
    <property type="protein sequence ID" value="PNY13099.1"/>
    <property type="molecule type" value="Genomic_DNA"/>
</dbReference>
<dbReference type="InterPro" id="IPR011611">
    <property type="entry name" value="PfkB_dom"/>
</dbReference>
<dbReference type="Gene3D" id="3.40.1190.20">
    <property type="match status" value="1"/>
</dbReference>
<dbReference type="Pfam" id="PF00294">
    <property type="entry name" value="PfkB"/>
    <property type="match status" value="1"/>
</dbReference>
<dbReference type="OrthoDB" id="415590at2759"/>
<dbReference type="Proteomes" id="UP000236291">
    <property type="component" value="Unassembled WGS sequence"/>
</dbReference>
<gene>
    <name evidence="2" type="ORF">L195_g009746</name>
</gene>
<accession>A0A2K3PCT7</accession>
<dbReference type="GO" id="GO:1900542">
    <property type="term" value="P:regulation of purine nucleotide metabolic process"/>
    <property type="evidence" value="ECO:0007669"/>
    <property type="project" value="EnsemblPlants"/>
</dbReference>
<dbReference type="STRING" id="57577.A0A2K3PCT7"/>
<dbReference type="InterPro" id="IPR029056">
    <property type="entry name" value="Ribokinase-like"/>
</dbReference>
<dbReference type="GO" id="GO:0006190">
    <property type="term" value="P:inosine salvage"/>
    <property type="evidence" value="ECO:0007669"/>
    <property type="project" value="EnsemblPlants"/>
</dbReference>
<dbReference type="PANTHER" id="PTHR47826:SF1">
    <property type="entry name" value="OS03G0164700 PROTEIN"/>
    <property type="match status" value="1"/>
</dbReference>
<evidence type="ECO:0000313" key="3">
    <source>
        <dbReference type="Proteomes" id="UP000236291"/>
    </source>
</evidence>
<evidence type="ECO:0000313" key="2">
    <source>
        <dbReference type="EMBL" id="PNY13099.1"/>
    </source>
</evidence>
<keyword evidence="2" id="KW-0808">Transferase</keyword>
<reference evidence="2 3" key="2">
    <citation type="journal article" date="2017" name="Front. Plant Sci.">
        <title>Gene Classification and Mining of Molecular Markers Useful in Red Clover (Trifolium pratense) Breeding.</title>
        <authorList>
            <person name="Istvanek J."/>
            <person name="Dluhosova J."/>
            <person name="Dluhos P."/>
            <person name="Patkova L."/>
            <person name="Nedelnik J."/>
            <person name="Repkova J."/>
        </authorList>
    </citation>
    <scope>NUCLEOTIDE SEQUENCE [LARGE SCALE GENOMIC DNA]</scope>
    <source>
        <strain evidence="3">cv. Tatra</strain>
        <tissue evidence="2">Young leaves</tissue>
    </source>
</reference>